<organism evidence="1 2">
    <name type="scientific">Streptomonospora nanhaiensis</name>
    <dbReference type="NCBI Taxonomy" id="1323731"/>
    <lineage>
        <taxon>Bacteria</taxon>
        <taxon>Bacillati</taxon>
        <taxon>Actinomycetota</taxon>
        <taxon>Actinomycetes</taxon>
        <taxon>Streptosporangiales</taxon>
        <taxon>Nocardiopsidaceae</taxon>
        <taxon>Streptomonospora</taxon>
    </lineage>
</organism>
<name>A0A853BMK1_9ACTN</name>
<evidence type="ECO:0000313" key="2">
    <source>
        <dbReference type="Proteomes" id="UP000575985"/>
    </source>
</evidence>
<keyword evidence="2" id="KW-1185">Reference proteome</keyword>
<gene>
    <name evidence="1" type="ORF">HNR12_002201</name>
</gene>
<evidence type="ECO:0000313" key="1">
    <source>
        <dbReference type="EMBL" id="NYI95924.1"/>
    </source>
</evidence>
<dbReference type="Proteomes" id="UP000575985">
    <property type="component" value="Unassembled WGS sequence"/>
</dbReference>
<sequence length="53" mass="5560">MIPQPKKIWPAAAMIVFVLFVVQSPEAAARIVSGTFGLLSTAADAVGVFVETL</sequence>
<dbReference type="AlphaFoldDB" id="A0A853BMK1"/>
<dbReference type="EMBL" id="JACCFO010000001">
    <property type="protein sequence ID" value="NYI95924.1"/>
    <property type="molecule type" value="Genomic_DNA"/>
</dbReference>
<dbReference type="RefSeq" id="WP_179767373.1">
    <property type="nucleotide sequence ID" value="NZ_JACCFO010000001.1"/>
</dbReference>
<protein>
    <submittedName>
        <fullName evidence="1">Uncharacterized protein</fullName>
    </submittedName>
</protein>
<comment type="caution">
    <text evidence="1">The sequence shown here is derived from an EMBL/GenBank/DDBJ whole genome shotgun (WGS) entry which is preliminary data.</text>
</comment>
<accession>A0A853BMK1</accession>
<reference evidence="1 2" key="1">
    <citation type="submission" date="2020-07" db="EMBL/GenBank/DDBJ databases">
        <title>Sequencing the genomes of 1000 actinobacteria strains.</title>
        <authorList>
            <person name="Klenk H.-P."/>
        </authorList>
    </citation>
    <scope>NUCLEOTIDE SEQUENCE [LARGE SCALE GENOMIC DNA]</scope>
    <source>
        <strain evidence="1 2">DSM 45927</strain>
    </source>
</reference>
<proteinExistence type="predicted"/>